<dbReference type="InterPro" id="IPR036465">
    <property type="entry name" value="vWFA_dom_sf"/>
</dbReference>
<keyword evidence="1" id="KW-0175">Coiled coil</keyword>
<name>A0A1B6DB35_9HEMI</name>
<dbReference type="InterPro" id="IPR013694">
    <property type="entry name" value="VIT"/>
</dbReference>
<reference evidence="4" key="1">
    <citation type="submission" date="2015-12" db="EMBL/GenBank/DDBJ databases">
        <title>De novo transcriptome assembly of four potential Pierce s Disease insect vectors from Arizona vineyards.</title>
        <authorList>
            <person name="Tassone E.E."/>
        </authorList>
    </citation>
    <scope>NUCLEOTIDE SEQUENCE</scope>
</reference>
<dbReference type="EMBL" id="GEDC01014458">
    <property type="protein sequence ID" value="JAS22840.1"/>
    <property type="molecule type" value="Transcribed_RNA"/>
</dbReference>
<dbReference type="PROSITE" id="PS50234">
    <property type="entry name" value="VWFA"/>
    <property type="match status" value="1"/>
</dbReference>
<proteinExistence type="predicted"/>
<sequence length="585" mass="65229">MEIKDKVYEAYLKEKEEAKKEYDEAVSMGLGAGYIEQKARDSNQFTVSVNIEPQGKVNFNLTYDQLLTRTLQKYKHIVNINPGQIVQEMSVIVNINESLPIINVEVPDLKLTNDVEIEPSKKNPLAIVTKKDANSAEIVWSPTPEQQKEIAKEGINGQLIVEYDVSRSDMQQILVEDGYFVHTFAPESLKPLPKHVCFVLDYSGSMLGTKIAQLKEAMDTILSDLSSEDFFSLVLFSNNAKVWSPKMDQENITTTVRPYFYSYDEPTVDEEVTKYHIIPVTPEYIEAAKKHVNSFDDYGGTNIIAGLRNGLKLTTLGAEILKNSVIQPEPMIIFLTDGEPNIELSNPEEIIKKVKELNTDHVTIFSLAFGYGADVKFLKKLSFGNDGFHRVIYEAADAAAQLKNFYKEISSPLLSNITFQYVPNQVDEDTTTRIQFPTFFNGSEIVVAGKLKSQEHSGTIGELVGEGVNGTAMYPIIIDHPIIIVPPVEKKNRTVSRLEKVWAYLKIQRLLDLIDTLSNETAVNASKSEALELALKYKFVTPLTSLVVVKPNETTTADAEQVRPGMGQQSFASFARPSGFGGGGM</sequence>
<dbReference type="InterPro" id="IPR050934">
    <property type="entry name" value="ITIH"/>
</dbReference>
<evidence type="ECO:0000259" key="2">
    <source>
        <dbReference type="PROSITE" id="PS50234"/>
    </source>
</evidence>
<feature type="domain" description="VIT" evidence="3">
    <location>
        <begin position="1"/>
        <end position="65"/>
    </location>
</feature>
<dbReference type="Pfam" id="PF13519">
    <property type="entry name" value="VWA_2"/>
    <property type="match status" value="1"/>
</dbReference>
<dbReference type="PROSITE" id="PS51468">
    <property type="entry name" value="VIT"/>
    <property type="match status" value="1"/>
</dbReference>
<evidence type="ECO:0000313" key="4">
    <source>
        <dbReference type="EMBL" id="JAS22840.1"/>
    </source>
</evidence>
<evidence type="ECO:0008006" key="5">
    <source>
        <dbReference type="Google" id="ProtNLM"/>
    </source>
</evidence>
<dbReference type="SUPFAM" id="SSF53300">
    <property type="entry name" value="vWA-like"/>
    <property type="match status" value="1"/>
</dbReference>
<organism evidence="4">
    <name type="scientific">Clastoptera arizonana</name>
    <name type="common">Arizona spittle bug</name>
    <dbReference type="NCBI Taxonomy" id="38151"/>
    <lineage>
        <taxon>Eukaryota</taxon>
        <taxon>Metazoa</taxon>
        <taxon>Ecdysozoa</taxon>
        <taxon>Arthropoda</taxon>
        <taxon>Hexapoda</taxon>
        <taxon>Insecta</taxon>
        <taxon>Pterygota</taxon>
        <taxon>Neoptera</taxon>
        <taxon>Paraneoptera</taxon>
        <taxon>Hemiptera</taxon>
        <taxon>Auchenorrhyncha</taxon>
        <taxon>Cercopoidea</taxon>
        <taxon>Clastopteridae</taxon>
        <taxon>Clastoptera</taxon>
    </lineage>
</organism>
<feature type="coiled-coil region" evidence="1">
    <location>
        <begin position="1"/>
        <end position="28"/>
    </location>
</feature>
<protein>
    <recommendedName>
        <fullName evidence="5">VWFA domain-containing protein</fullName>
    </recommendedName>
</protein>
<dbReference type="SMART" id="SM00609">
    <property type="entry name" value="VIT"/>
    <property type="match status" value="1"/>
</dbReference>
<gene>
    <name evidence="4" type="ORF">g.29994</name>
</gene>
<dbReference type="Pfam" id="PF08487">
    <property type="entry name" value="VIT"/>
    <property type="match status" value="1"/>
</dbReference>
<feature type="non-terminal residue" evidence="4">
    <location>
        <position position="585"/>
    </location>
</feature>
<dbReference type="GO" id="GO:0032991">
    <property type="term" value="C:protein-containing complex"/>
    <property type="evidence" value="ECO:0007669"/>
    <property type="project" value="UniProtKB-ARBA"/>
</dbReference>
<evidence type="ECO:0000259" key="3">
    <source>
        <dbReference type="PROSITE" id="PS51468"/>
    </source>
</evidence>
<dbReference type="Gene3D" id="3.40.50.410">
    <property type="entry name" value="von Willebrand factor, type A domain"/>
    <property type="match status" value="1"/>
</dbReference>
<dbReference type="AlphaFoldDB" id="A0A1B6DB35"/>
<dbReference type="PANTHER" id="PTHR10338:SF108">
    <property type="entry name" value="INTER-ALPHA-TRYPSIN INHIBITOR HEAVY CHAIN H4-LIKE PROTEIN"/>
    <property type="match status" value="1"/>
</dbReference>
<evidence type="ECO:0000256" key="1">
    <source>
        <dbReference type="SAM" id="Coils"/>
    </source>
</evidence>
<dbReference type="InterPro" id="IPR002035">
    <property type="entry name" value="VWF_A"/>
</dbReference>
<feature type="domain" description="VWFA" evidence="2">
    <location>
        <begin position="195"/>
        <end position="409"/>
    </location>
</feature>
<dbReference type="SMART" id="SM00327">
    <property type="entry name" value="VWA"/>
    <property type="match status" value="1"/>
</dbReference>
<dbReference type="PANTHER" id="PTHR10338">
    <property type="entry name" value="INTER-ALPHA-TRYPSIN INHIBITOR HEAVY CHAIN FAMILY MEMBER"/>
    <property type="match status" value="1"/>
</dbReference>
<accession>A0A1B6DB35</accession>
<dbReference type="Pfam" id="PF00092">
    <property type="entry name" value="VWA"/>
    <property type="match status" value="1"/>
</dbReference>